<dbReference type="Proteomes" id="UP001150904">
    <property type="component" value="Unassembled WGS sequence"/>
</dbReference>
<organism evidence="2 3">
    <name type="scientific">Penicillium cinerascens</name>
    <dbReference type="NCBI Taxonomy" id="70096"/>
    <lineage>
        <taxon>Eukaryota</taxon>
        <taxon>Fungi</taxon>
        <taxon>Dikarya</taxon>
        <taxon>Ascomycota</taxon>
        <taxon>Pezizomycotina</taxon>
        <taxon>Eurotiomycetes</taxon>
        <taxon>Eurotiomycetidae</taxon>
        <taxon>Eurotiales</taxon>
        <taxon>Aspergillaceae</taxon>
        <taxon>Penicillium</taxon>
    </lineage>
</organism>
<dbReference type="RefSeq" id="XP_058306018.1">
    <property type="nucleotide sequence ID" value="XM_058456030.1"/>
</dbReference>
<sequence>MVQVQNATETFAAGRNIEGPTIKRLLRHTAIIGMRVPDIVLPENAAARSGQSINRTGRLPRRPFTKS</sequence>
<feature type="compositionally biased region" description="Basic residues" evidence="1">
    <location>
        <begin position="58"/>
        <end position="67"/>
    </location>
</feature>
<reference evidence="2" key="2">
    <citation type="journal article" date="2023" name="IMA Fungus">
        <title>Comparative genomic study of the Penicillium genus elucidates a diverse pangenome and 15 lateral gene transfer events.</title>
        <authorList>
            <person name="Petersen C."/>
            <person name="Sorensen T."/>
            <person name="Nielsen M.R."/>
            <person name="Sondergaard T.E."/>
            <person name="Sorensen J.L."/>
            <person name="Fitzpatrick D.A."/>
            <person name="Frisvad J.C."/>
            <person name="Nielsen K.L."/>
        </authorList>
    </citation>
    <scope>NUCLEOTIDE SEQUENCE</scope>
    <source>
        <strain evidence="2">IBT 15544</strain>
    </source>
</reference>
<dbReference type="AlphaFoldDB" id="A0A9W9JEQ2"/>
<reference evidence="2" key="1">
    <citation type="submission" date="2022-12" db="EMBL/GenBank/DDBJ databases">
        <authorList>
            <person name="Petersen C."/>
        </authorList>
    </citation>
    <scope>NUCLEOTIDE SEQUENCE</scope>
    <source>
        <strain evidence="2">IBT 15544</strain>
    </source>
</reference>
<accession>A0A9W9JEQ2</accession>
<protein>
    <submittedName>
        <fullName evidence="2">Uncharacterized protein</fullName>
    </submittedName>
</protein>
<evidence type="ECO:0000256" key="1">
    <source>
        <dbReference type="SAM" id="MobiDB-lite"/>
    </source>
</evidence>
<dbReference type="GeneID" id="83183331"/>
<dbReference type="EMBL" id="JAPQKR010000015">
    <property type="protein sequence ID" value="KAJ5195530.1"/>
    <property type="molecule type" value="Genomic_DNA"/>
</dbReference>
<proteinExistence type="predicted"/>
<evidence type="ECO:0000313" key="2">
    <source>
        <dbReference type="EMBL" id="KAJ5195530.1"/>
    </source>
</evidence>
<evidence type="ECO:0000313" key="3">
    <source>
        <dbReference type="Proteomes" id="UP001150904"/>
    </source>
</evidence>
<keyword evidence="3" id="KW-1185">Reference proteome</keyword>
<gene>
    <name evidence="2" type="ORF">N7498_008968</name>
</gene>
<name>A0A9W9JEQ2_9EURO</name>
<comment type="caution">
    <text evidence="2">The sequence shown here is derived from an EMBL/GenBank/DDBJ whole genome shotgun (WGS) entry which is preliminary data.</text>
</comment>
<feature type="region of interest" description="Disordered" evidence="1">
    <location>
        <begin position="45"/>
        <end position="67"/>
    </location>
</feature>